<feature type="domain" description="Beta-mannosidase-like galactose-binding" evidence="7">
    <location>
        <begin position="29"/>
        <end position="189"/>
    </location>
</feature>
<evidence type="ECO:0000313" key="8">
    <source>
        <dbReference type="EMBL" id="MEO3692071.1"/>
    </source>
</evidence>
<dbReference type="InterPro" id="IPR036156">
    <property type="entry name" value="Beta-gal/glucu_dom_sf"/>
</dbReference>
<organism evidence="8 9">
    <name type="scientific">Roseateles paludis</name>
    <dbReference type="NCBI Taxonomy" id="3145238"/>
    <lineage>
        <taxon>Bacteria</taxon>
        <taxon>Pseudomonadati</taxon>
        <taxon>Pseudomonadota</taxon>
        <taxon>Betaproteobacteria</taxon>
        <taxon>Burkholderiales</taxon>
        <taxon>Sphaerotilaceae</taxon>
        <taxon>Roseateles</taxon>
    </lineage>
</organism>
<evidence type="ECO:0000256" key="5">
    <source>
        <dbReference type="ARBA" id="ARBA00023295"/>
    </source>
</evidence>
<dbReference type="SUPFAM" id="SSF49785">
    <property type="entry name" value="Galactose-binding domain-like"/>
    <property type="match status" value="1"/>
</dbReference>
<dbReference type="InterPro" id="IPR054593">
    <property type="entry name" value="Beta-mannosidase-like_N2"/>
</dbReference>
<evidence type="ECO:0000256" key="4">
    <source>
        <dbReference type="ARBA" id="ARBA00022801"/>
    </source>
</evidence>
<comment type="caution">
    <text evidence="8">The sequence shown here is derived from an EMBL/GenBank/DDBJ whole genome shotgun (WGS) entry which is preliminary data.</text>
</comment>
<dbReference type="Pfam" id="PF22666">
    <property type="entry name" value="Glyco_hydro_2_N2"/>
    <property type="match status" value="1"/>
</dbReference>
<sequence>MTDRQIVPLNEGWQLAEAPARASAAELARLPESAWLNATVPGSAHGALLRAGRIPDPFYGMNEQAVQWVGDKTWVWRLRFRVDADFEPHEDLVFQGLDTYCDVWLNGELLLSTDNMFVPHRVAVRDRLRAGLNELLLCFHPALVRARVIEAAHGKRHLWNGDSARLYVRKAQYHFGWDWGPVLMTSGPWLPIQRQRYGTRIDDVQCRQLHATEAGGPVRVQLRTRWAGDAPSRVSHELLDPEGRPVAAADVSASCGEASLTVTEPRLWWPRGMGEQALYTLVTRLHAGDQVVAVDRRRIGLRTLRLVQQPVAGEAGTSFFFEVNGREVFIGGANWIPDDNLLERITPARYRQRVEQAVAGNMNMLRVWAGGIYEDDAFYDACDELGVLVWQDFLFACGLYPAHAEFQASVRAEAEAAVRRLRHRACLALWCGNNEDYAIAESIGAHGPQAPSGRFPARVIYEELLPAVCAALDPDRPYWPGSPYSPNATGITLSSDPTVGDRHSWEIWHQAMLPYQRYADVQSRFVSEFGMQAHPSLALLERTLPEAERYPESRTMVWHNKAGSGAPDGHRRLAVYVSDNLRAATSLAGQVYATQFIQAEAMRVAYQDFRRRWQRPGARAVGGALVWQLNDCWPVTSWALIDSAGVVKPAWHAIRRAMAPLAVALRQEKNSLRFTVMNAGATRELAMRFKAFDLQGNCRFEQTLGWTADSDVSADGWIALPVSDITVVAEVIATDARTNSEISRDCAWPEPFKYQDFSLASLSFHRSDEGLKVSATAPVKGLWLLSEGLEFEDNFIDLVPGDVRHIAVRGVCRAPVVWTALDQLGGKVPEALIPGAPFSP</sequence>
<proteinExistence type="inferred from homology"/>
<dbReference type="Pfam" id="PF00703">
    <property type="entry name" value="Glyco_hydro_2"/>
    <property type="match status" value="1"/>
</dbReference>
<evidence type="ECO:0000256" key="3">
    <source>
        <dbReference type="ARBA" id="ARBA00012754"/>
    </source>
</evidence>
<dbReference type="InterPro" id="IPR017853">
    <property type="entry name" value="GH"/>
</dbReference>
<name>A0ABV0G2V9_9BURK</name>
<keyword evidence="5" id="KW-0326">Glycosidase</keyword>
<dbReference type="Gene3D" id="3.20.20.80">
    <property type="entry name" value="Glycosidases"/>
    <property type="match status" value="1"/>
</dbReference>
<keyword evidence="4" id="KW-0378">Hydrolase</keyword>
<evidence type="ECO:0000259" key="6">
    <source>
        <dbReference type="Pfam" id="PF00703"/>
    </source>
</evidence>
<comment type="catalytic activity">
    <reaction evidence="1">
        <text>Hydrolysis of terminal, non-reducing beta-D-mannose residues in beta-D-mannosides.</text>
        <dbReference type="EC" id="3.2.1.25"/>
    </reaction>
</comment>
<dbReference type="PANTHER" id="PTHR43730:SF1">
    <property type="entry name" value="BETA-MANNOSIDASE"/>
    <property type="match status" value="1"/>
</dbReference>
<dbReference type="InterPro" id="IPR050887">
    <property type="entry name" value="Beta-mannosidase_GH2"/>
</dbReference>
<dbReference type="RefSeq" id="WP_347704898.1">
    <property type="nucleotide sequence ID" value="NZ_JBDPZD010000003.1"/>
</dbReference>
<dbReference type="PANTHER" id="PTHR43730">
    <property type="entry name" value="BETA-MANNOSIDASE"/>
    <property type="match status" value="1"/>
</dbReference>
<dbReference type="SUPFAM" id="SSF49303">
    <property type="entry name" value="beta-Galactosidase/glucuronidase domain"/>
    <property type="match status" value="2"/>
</dbReference>
<comment type="similarity">
    <text evidence="2">Belongs to the glycosyl hydrolase 2 family.</text>
</comment>
<dbReference type="Proteomes" id="UP001495147">
    <property type="component" value="Unassembled WGS sequence"/>
</dbReference>
<evidence type="ECO:0000256" key="1">
    <source>
        <dbReference type="ARBA" id="ARBA00000829"/>
    </source>
</evidence>
<dbReference type="Gene3D" id="2.60.40.10">
    <property type="entry name" value="Immunoglobulins"/>
    <property type="match status" value="1"/>
</dbReference>
<evidence type="ECO:0000256" key="2">
    <source>
        <dbReference type="ARBA" id="ARBA00007401"/>
    </source>
</evidence>
<reference evidence="8 9" key="1">
    <citation type="submission" date="2024-05" db="EMBL/GenBank/DDBJ databases">
        <title>Roseateles sp. DJS-2-20 16S ribosomal RNA gene Genome sequencing and assembly.</title>
        <authorList>
            <person name="Woo H."/>
        </authorList>
    </citation>
    <scope>NUCLEOTIDE SEQUENCE [LARGE SCALE GENOMIC DNA]</scope>
    <source>
        <strain evidence="8 9">DJS-2-20</strain>
    </source>
</reference>
<keyword evidence="9" id="KW-1185">Reference proteome</keyword>
<dbReference type="SUPFAM" id="SSF51445">
    <property type="entry name" value="(Trans)glycosidases"/>
    <property type="match status" value="1"/>
</dbReference>
<dbReference type="InterPro" id="IPR006102">
    <property type="entry name" value="Ig-like_GH2"/>
</dbReference>
<dbReference type="Gene3D" id="2.60.120.260">
    <property type="entry name" value="Galactose-binding domain-like"/>
    <property type="match status" value="1"/>
</dbReference>
<dbReference type="EMBL" id="JBDPZD010000003">
    <property type="protein sequence ID" value="MEO3692071.1"/>
    <property type="molecule type" value="Genomic_DNA"/>
</dbReference>
<feature type="domain" description="Glycoside hydrolase family 2 immunoglobulin-like beta-sandwich" evidence="6">
    <location>
        <begin position="199"/>
        <end position="302"/>
    </location>
</feature>
<protein>
    <recommendedName>
        <fullName evidence="3">beta-mannosidase</fullName>
        <ecNumber evidence="3">3.2.1.25</ecNumber>
    </recommendedName>
</protein>
<accession>A0ABV0G2V9</accession>
<dbReference type="InterPro" id="IPR008979">
    <property type="entry name" value="Galactose-bd-like_sf"/>
</dbReference>
<dbReference type="InterPro" id="IPR013783">
    <property type="entry name" value="Ig-like_fold"/>
</dbReference>
<gene>
    <name evidence="8" type="ORF">ABDJ85_11370</name>
</gene>
<evidence type="ECO:0000313" key="9">
    <source>
        <dbReference type="Proteomes" id="UP001495147"/>
    </source>
</evidence>
<evidence type="ECO:0000259" key="7">
    <source>
        <dbReference type="Pfam" id="PF22666"/>
    </source>
</evidence>
<dbReference type="EC" id="3.2.1.25" evidence="3"/>